<organism evidence="1 2">
    <name type="scientific">Durusdinium trenchii</name>
    <dbReference type="NCBI Taxonomy" id="1381693"/>
    <lineage>
        <taxon>Eukaryota</taxon>
        <taxon>Sar</taxon>
        <taxon>Alveolata</taxon>
        <taxon>Dinophyceae</taxon>
        <taxon>Suessiales</taxon>
        <taxon>Symbiodiniaceae</taxon>
        <taxon>Durusdinium</taxon>
    </lineage>
</organism>
<name>A0ABP0PSN4_9DINO</name>
<dbReference type="EMBL" id="CAXAMM010038562">
    <property type="protein sequence ID" value="CAK9078914.1"/>
    <property type="molecule type" value="Genomic_DNA"/>
</dbReference>
<dbReference type="Proteomes" id="UP001642464">
    <property type="component" value="Unassembled WGS sequence"/>
</dbReference>
<accession>A0ABP0PSN4</accession>
<reference evidence="1 2" key="1">
    <citation type="submission" date="2024-02" db="EMBL/GenBank/DDBJ databases">
        <authorList>
            <person name="Chen Y."/>
            <person name="Shah S."/>
            <person name="Dougan E. K."/>
            <person name="Thang M."/>
            <person name="Chan C."/>
        </authorList>
    </citation>
    <scope>NUCLEOTIDE SEQUENCE [LARGE SCALE GENOMIC DNA]</scope>
</reference>
<proteinExistence type="predicted"/>
<sequence length="778" mass="86309">MASAATTIFNVCLQRHKLNLPNSSDFYLLALVSTFAAVLEFARAMPLELKDSLKTLQDLGISTNLWASRVLGCQLLGVQDPRAAGVEINPADQQAYDRFISTLQQELEGSALLVAAWLMQLPANEGALHTQTLAGLESFARKEKEFQAEALLGKDGLALVFLLKSLGLAVVSEKRDVGDDYRAHIEKHIKLLRLPLYQLERAADWLDAWVHGYLEPAPLLRTNALKVYNKKKEASAYASRAQRSIVLQCASRAWAHGVPWAQALEISEEWTQTTQICRAFQIGQREAEAVSALMSKIAAEIAEALTNAVRSRGMARFITHEVIGKGVFCPAWTSGMGATEEWKDILTNTQDNEIVRLLVKRLVTDFDTTAPGLRQAVNLKQAIQKHAACGAFLHFLKMLEKISPAGTFQESQESLMSQFLQGFLDPDISHVLETTVPPGDMKSISAFRPFVSKIEMASRNEKEEKEAQLAKNVRQADLQQILARLGNDLDLLKARAANAPSEAVENALDMKYLRDRQEKGKAFVDQWMAKHCVIVEPGDHFENMIPAYLKFKDQFRKDEGQEYVLASLDCTVFPANGNYVAGAVKTLATILSMGANHMGFLQFPVCQSQTSPTAMLKHRHHLENAFVKAGLTIVNSLQVLYSKDGATARDTRSLWQSGQATFHTHFQDHAFQESSAVVQGKLGPCPLARISEFLGYDDAQRPGASARVEQNLDYSLAPFSLLYFCIENTHVFGLRENRCHHQGKDWRVTAMIDGLLSGMPLQDGSTVIFVDVIPNRLG</sequence>
<keyword evidence="2" id="KW-1185">Reference proteome</keyword>
<protein>
    <submittedName>
        <fullName evidence="1">Uncharacterized protein</fullName>
    </submittedName>
</protein>
<evidence type="ECO:0000313" key="2">
    <source>
        <dbReference type="Proteomes" id="UP001642464"/>
    </source>
</evidence>
<comment type="caution">
    <text evidence="1">The sequence shown here is derived from an EMBL/GenBank/DDBJ whole genome shotgun (WGS) entry which is preliminary data.</text>
</comment>
<gene>
    <name evidence="1" type="ORF">SCF082_LOCUS37674</name>
</gene>
<evidence type="ECO:0000313" key="1">
    <source>
        <dbReference type="EMBL" id="CAK9078914.1"/>
    </source>
</evidence>